<evidence type="ECO:0000313" key="2">
    <source>
        <dbReference type="Proteomes" id="UP001420932"/>
    </source>
</evidence>
<protein>
    <submittedName>
        <fullName evidence="1">Uncharacterized protein</fullName>
    </submittedName>
</protein>
<reference evidence="1 2" key="1">
    <citation type="submission" date="2024-01" db="EMBL/GenBank/DDBJ databases">
        <title>Genome assemblies of Stephania.</title>
        <authorList>
            <person name="Yang L."/>
        </authorList>
    </citation>
    <scope>NUCLEOTIDE SEQUENCE [LARGE SCALE GENOMIC DNA]</scope>
    <source>
        <strain evidence="1">YNDBR</strain>
        <tissue evidence="1">Leaf</tissue>
    </source>
</reference>
<keyword evidence="2" id="KW-1185">Reference proteome</keyword>
<gene>
    <name evidence="1" type="ORF">Syun_022532</name>
</gene>
<dbReference type="Proteomes" id="UP001420932">
    <property type="component" value="Unassembled WGS sequence"/>
</dbReference>
<evidence type="ECO:0000313" key="1">
    <source>
        <dbReference type="EMBL" id="KAK9106521.1"/>
    </source>
</evidence>
<organism evidence="1 2">
    <name type="scientific">Stephania yunnanensis</name>
    <dbReference type="NCBI Taxonomy" id="152371"/>
    <lineage>
        <taxon>Eukaryota</taxon>
        <taxon>Viridiplantae</taxon>
        <taxon>Streptophyta</taxon>
        <taxon>Embryophyta</taxon>
        <taxon>Tracheophyta</taxon>
        <taxon>Spermatophyta</taxon>
        <taxon>Magnoliopsida</taxon>
        <taxon>Ranunculales</taxon>
        <taxon>Menispermaceae</taxon>
        <taxon>Menispermoideae</taxon>
        <taxon>Cissampelideae</taxon>
        <taxon>Stephania</taxon>
    </lineage>
</organism>
<proteinExistence type="predicted"/>
<name>A0AAP0F764_9MAGN</name>
<sequence>MRRPISTKVCQFLEARGILNLFTFPRTYNENLVHKFYADLSPSVADPSSPHFFRFFIRGREILEEVVFPLSDYRPSGSEEVITVPFDVIVEAHFRTIRSIVLKASSLHIDDLHVSTALLEPVEYPAEALIFPPDPSPPLPPILQRLWAHLITPLMFLFS</sequence>
<dbReference type="EMBL" id="JBBNAF010000010">
    <property type="protein sequence ID" value="KAK9106521.1"/>
    <property type="molecule type" value="Genomic_DNA"/>
</dbReference>
<dbReference type="AlphaFoldDB" id="A0AAP0F764"/>
<accession>A0AAP0F764</accession>
<comment type="caution">
    <text evidence="1">The sequence shown here is derived from an EMBL/GenBank/DDBJ whole genome shotgun (WGS) entry which is preliminary data.</text>
</comment>